<name>A0A7Z0ABJ8_9MICO</name>
<dbReference type="InterPro" id="IPR051531">
    <property type="entry name" value="N-acetyltransferase"/>
</dbReference>
<dbReference type="PANTHER" id="PTHR43792">
    <property type="entry name" value="GNAT FAMILY, PUTATIVE (AFU_ORTHOLOGUE AFUA_3G00765)-RELATED-RELATED"/>
    <property type="match status" value="1"/>
</dbReference>
<accession>A0A7Z0ABJ8</accession>
<dbReference type="GO" id="GO:0016747">
    <property type="term" value="F:acyltransferase activity, transferring groups other than amino-acyl groups"/>
    <property type="evidence" value="ECO:0007669"/>
    <property type="project" value="InterPro"/>
</dbReference>
<organism evidence="2 3">
    <name type="scientific">Spelaeicoccus albus</name>
    <dbReference type="NCBI Taxonomy" id="1280376"/>
    <lineage>
        <taxon>Bacteria</taxon>
        <taxon>Bacillati</taxon>
        <taxon>Actinomycetota</taxon>
        <taxon>Actinomycetes</taxon>
        <taxon>Micrococcales</taxon>
        <taxon>Brevibacteriaceae</taxon>
        <taxon>Spelaeicoccus</taxon>
    </lineage>
</organism>
<evidence type="ECO:0000313" key="3">
    <source>
        <dbReference type="Proteomes" id="UP000539111"/>
    </source>
</evidence>
<gene>
    <name evidence="2" type="ORF">BJY26_001477</name>
</gene>
<keyword evidence="3" id="KW-1185">Reference proteome</keyword>
<dbReference type="Pfam" id="PF13302">
    <property type="entry name" value="Acetyltransf_3"/>
    <property type="match status" value="1"/>
</dbReference>
<dbReference type="PROSITE" id="PS51186">
    <property type="entry name" value="GNAT"/>
    <property type="match status" value="1"/>
</dbReference>
<reference evidence="2 3" key="1">
    <citation type="submission" date="2020-07" db="EMBL/GenBank/DDBJ databases">
        <title>Sequencing the genomes of 1000 actinobacteria strains.</title>
        <authorList>
            <person name="Klenk H.-P."/>
        </authorList>
    </citation>
    <scope>NUCLEOTIDE SEQUENCE [LARGE SCALE GENOMIC DNA]</scope>
    <source>
        <strain evidence="2 3">DSM 26341</strain>
    </source>
</reference>
<feature type="domain" description="N-acetyltransferase" evidence="1">
    <location>
        <begin position="28"/>
        <end position="196"/>
    </location>
</feature>
<keyword evidence="2" id="KW-0808">Transferase</keyword>
<sequence length="202" mass="23182">MTERDRPRQPVRGMDLADLDWPVSTDRLTIRPATASDADATWGYHRLEAVCRWMTYLSSSADEHRVRFTDPLRLGRTLVIEHGGTVIGDGKIDIEDPWAQNEVVEQARRTQAELGWCLDPGYTGRGYATEAVAEMIRICFEELGLRRVTALCFADNEPSWRLMERVGMRREAHYVADSLHRSKGWVDGFEYALLAGEWRARR</sequence>
<dbReference type="PANTHER" id="PTHR43792:SF1">
    <property type="entry name" value="N-ACETYLTRANSFERASE DOMAIN-CONTAINING PROTEIN"/>
    <property type="match status" value="1"/>
</dbReference>
<dbReference type="AlphaFoldDB" id="A0A7Z0ABJ8"/>
<dbReference type="RefSeq" id="WP_237249059.1">
    <property type="nucleotide sequence ID" value="NZ_JACBZP010000001.1"/>
</dbReference>
<dbReference type="InterPro" id="IPR016181">
    <property type="entry name" value="Acyl_CoA_acyltransferase"/>
</dbReference>
<dbReference type="InterPro" id="IPR000182">
    <property type="entry name" value="GNAT_dom"/>
</dbReference>
<dbReference type="EMBL" id="JACBZP010000001">
    <property type="protein sequence ID" value="NYI67171.1"/>
    <property type="molecule type" value="Genomic_DNA"/>
</dbReference>
<comment type="caution">
    <text evidence="2">The sequence shown here is derived from an EMBL/GenBank/DDBJ whole genome shotgun (WGS) entry which is preliminary data.</text>
</comment>
<evidence type="ECO:0000313" key="2">
    <source>
        <dbReference type="EMBL" id="NYI67171.1"/>
    </source>
</evidence>
<dbReference type="Proteomes" id="UP000539111">
    <property type="component" value="Unassembled WGS sequence"/>
</dbReference>
<evidence type="ECO:0000259" key="1">
    <source>
        <dbReference type="PROSITE" id="PS51186"/>
    </source>
</evidence>
<proteinExistence type="predicted"/>
<dbReference type="SUPFAM" id="SSF55729">
    <property type="entry name" value="Acyl-CoA N-acyltransferases (Nat)"/>
    <property type="match status" value="1"/>
</dbReference>
<protein>
    <submittedName>
        <fullName evidence="2">RimJ/RimL family protein N-acetyltransferase</fullName>
    </submittedName>
</protein>
<dbReference type="Gene3D" id="3.40.630.30">
    <property type="match status" value="1"/>
</dbReference>